<accession>A0A1G9SBF6</accession>
<reference evidence="1 2" key="1">
    <citation type="submission" date="2016-10" db="EMBL/GenBank/DDBJ databases">
        <authorList>
            <person name="de Groot N.N."/>
        </authorList>
    </citation>
    <scope>NUCLEOTIDE SEQUENCE [LARGE SCALE GENOMIC DNA]</scope>
    <source>
        <strain evidence="1 2">SLAS-1</strain>
    </source>
</reference>
<proteinExistence type="predicted"/>
<dbReference type="SUPFAM" id="SSF110849">
    <property type="entry name" value="ParB/Sulfiredoxin"/>
    <property type="match status" value="1"/>
</dbReference>
<name>A0A1G9SBF6_9FIRM</name>
<evidence type="ECO:0000313" key="2">
    <source>
        <dbReference type="Proteomes" id="UP000199476"/>
    </source>
</evidence>
<dbReference type="RefSeq" id="WP_089761824.1">
    <property type="nucleotide sequence ID" value="NZ_FNGO01000027.1"/>
</dbReference>
<gene>
    <name evidence="1" type="ORF">SAMN04488692_12728</name>
</gene>
<keyword evidence="2" id="KW-1185">Reference proteome</keyword>
<dbReference type="STRING" id="321763.SAMN04488692_12728"/>
<protein>
    <recommendedName>
        <fullName evidence="3">ParB-like nuclease domain-containing protein</fullName>
    </recommendedName>
</protein>
<sequence>MLNSKIYKKIKNKDINDIFKYINNKFKRSYFSKMHIRGYTDATVDKILWVNPDDIVFETNSSIYYSSLNKRGVIFSGKWDLNLNKFTERIPYRSLKKHFVDGIIWEQTEYYKLRVRGEYGTLKRKEKIDQYFFLIDKLYENIQKKGYKLSKNVASETKESWLSSPGEIKINLGRYGGLIWHFEGQHRLSIAKILGLKRVPVKVLARHKKWQDIRDNIKYASNLSRKKKLRKYLEHPDLLDLYKFI</sequence>
<dbReference type="OrthoDB" id="1495959at2"/>
<evidence type="ECO:0008006" key="3">
    <source>
        <dbReference type="Google" id="ProtNLM"/>
    </source>
</evidence>
<organism evidence="1 2">
    <name type="scientific">Halarsenatibacter silvermanii</name>
    <dbReference type="NCBI Taxonomy" id="321763"/>
    <lineage>
        <taxon>Bacteria</taxon>
        <taxon>Bacillati</taxon>
        <taxon>Bacillota</taxon>
        <taxon>Clostridia</taxon>
        <taxon>Halanaerobiales</taxon>
        <taxon>Halarsenatibacteraceae</taxon>
        <taxon>Halarsenatibacter</taxon>
    </lineage>
</organism>
<evidence type="ECO:0000313" key="1">
    <source>
        <dbReference type="EMBL" id="SDM32711.1"/>
    </source>
</evidence>
<dbReference type="InterPro" id="IPR036086">
    <property type="entry name" value="ParB/Sulfiredoxin_sf"/>
</dbReference>
<dbReference type="Proteomes" id="UP000199476">
    <property type="component" value="Unassembled WGS sequence"/>
</dbReference>
<dbReference type="AlphaFoldDB" id="A0A1G9SBF6"/>
<dbReference type="EMBL" id="FNGO01000027">
    <property type="protein sequence ID" value="SDM32711.1"/>
    <property type="molecule type" value="Genomic_DNA"/>
</dbReference>